<keyword evidence="7" id="KW-0503">Monooxygenase</keyword>
<protein>
    <submittedName>
        <fullName evidence="8">Putative Shd ecdysteroid 20-hydroxylase, 20-hydroxyecdysone biosynthesis</fullName>
    </submittedName>
</protein>
<evidence type="ECO:0000256" key="2">
    <source>
        <dbReference type="ARBA" id="ARBA00010617"/>
    </source>
</evidence>
<dbReference type="EMBL" id="LRGB01002003">
    <property type="protein sequence ID" value="KZS09711.1"/>
    <property type="molecule type" value="Genomic_DNA"/>
</dbReference>
<keyword evidence="3" id="KW-0349">Heme</keyword>
<dbReference type="GO" id="GO:0004497">
    <property type="term" value="F:monooxygenase activity"/>
    <property type="evidence" value="ECO:0007669"/>
    <property type="project" value="UniProtKB-KW"/>
</dbReference>
<dbReference type="PANTHER" id="PTHR24279">
    <property type="entry name" value="CYTOCHROME P450"/>
    <property type="match status" value="1"/>
</dbReference>
<dbReference type="InterPro" id="IPR001128">
    <property type="entry name" value="Cyt_P450"/>
</dbReference>
<evidence type="ECO:0000256" key="3">
    <source>
        <dbReference type="ARBA" id="ARBA00022617"/>
    </source>
</evidence>
<evidence type="ECO:0000256" key="5">
    <source>
        <dbReference type="ARBA" id="ARBA00023002"/>
    </source>
</evidence>
<evidence type="ECO:0000313" key="9">
    <source>
        <dbReference type="Proteomes" id="UP000076858"/>
    </source>
</evidence>
<evidence type="ECO:0000256" key="6">
    <source>
        <dbReference type="ARBA" id="ARBA00023004"/>
    </source>
</evidence>
<dbReference type="GO" id="GO:0020037">
    <property type="term" value="F:heme binding"/>
    <property type="evidence" value="ECO:0007669"/>
    <property type="project" value="InterPro"/>
</dbReference>
<sequence>MDISWGCGKFLAVIINLFGQLDGSFMLLLRWKLISPVPKVWHCVHAASGAKRKSTLALQYQRLEWHHLRSKLTTQLASNALGDHTVKQLSIISEKRIEKIREERNAENLIEGFERYVYSFGAEVIFAIIVDRRLEALSKSCFPPIAERLMFATKNLFEVSHESTHELPWWKYFPTKSYRKLAKCEDIMYDVFSDLMNKDLISGEATETQSLVLNQILTAEAGIETTGNATMFLLHDILNNPEVKVHVYEELDQVLLSPEDAKTPPILLKLKCLIACITESLRMTPVAPNVARILENRLSFDVITLLLESAFNLL</sequence>
<dbReference type="AlphaFoldDB" id="A0A164SKG0"/>
<dbReference type="PANTHER" id="PTHR24279:SF120">
    <property type="entry name" value="CYTOCHROME P450"/>
    <property type="match status" value="1"/>
</dbReference>
<proteinExistence type="inferred from homology"/>
<keyword evidence="4" id="KW-0479">Metal-binding</keyword>
<gene>
    <name evidence="8" type="ORF">APZ42_026001</name>
</gene>
<dbReference type="InterPro" id="IPR050479">
    <property type="entry name" value="CYP11_CYP27_families"/>
</dbReference>
<keyword evidence="9" id="KW-1185">Reference proteome</keyword>
<evidence type="ECO:0000256" key="4">
    <source>
        <dbReference type="ARBA" id="ARBA00022723"/>
    </source>
</evidence>
<dbReference type="Pfam" id="PF00067">
    <property type="entry name" value="p450"/>
    <property type="match status" value="1"/>
</dbReference>
<comment type="similarity">
    <text evidence="2">Belongs to the cytochrome P450 family.</text>
</comment>
<dbReference type="GO" id="GO:0005506">
    <property type="term" value="F:iron ion binding"/>
    <property type="evidence" value="ECO:0007669"/>
    <property type="project" value="InterPro"/>
</dbReference>
<comment type="caution">
    <text evidence="8">The sequence shown here is derived from an EMBL/GenBank/DDBJ whole genome shotgun (WGS) entry which is preliminary data.</text>
</comment>
<evidence type="ECO:0000256" key="7">
    <source>
        <dbReference type="ARBA" id="ARBA00023033"/>
    </source>
</evidence>
<comment type="cofactor">
    <cofactor evidence="1">
        <name>heme</name>
        <dbReference type="ChEBI" id="CHEBI:30413"/>
    </cofactor>
</comment>
<dbReference type="Proteomes" id="UP000076858">
    <property type="component" value="Unassembled WGS sequence"/>
</dbReference>
<dbReference type="InterPro" id="IPR036396">
    <property type="entry name" value="Cyt_P450_sf"/>
</dbReference>
<dbReference type="Gene3D" id="1.10.630.10">
    <property type="entry name" value="Cytochrome P450"/>
    <property type="match status" value="1"/>
</dbReference>
<name>A0A164SKG0_9CRUS</name>
<dbReference type="SUPFAM" id="SSF48264">
    <property type="entry name" value="Cytochrome P450"/>
    <property type="match status" value="1"/>
</dbReference>
<dbReference type="GO" id="GO:0016705">
    <property type="term" value="F:oxidoreductase activity, acting on paired donors, with incorporation or reduction of molecular oxygen"/>
    <property type="evidence" value="ECO:0007669"/>
    <property type="project" value="InterPro"/>
</dbReference>
<evidence type="ECO:0000313" key="8">
    <source>
        <dbReference type="EMBL" id="KZS09711.1"/>
    </source>
</evidence>
<organism evidence="8 9">
    <name type="scientific">Daphnia magna</name>
    <dbReference type="NCBI Taxonomy" id="35525"/>
    <lineage>
        <taxon>Eukaryota</taxon>
        <taxon>Metazoa</taxon>
        <taxon>Ecdysozoa</taxon>
        <taxon>Arthropoda</taxon>
        <taxon>Crustacea</taxon>
        <taxon>Branchiopoda</taxon>
        <taxon>Diplostraca</taxon>
        <taxon>Cladocera</taxon>
        <taxon>Anomopoda</taxon>
        <taxon>Daphniidae</taxon>
        <taxon>Daphnia</taxon>
    </lineage>
</organism>
<accession>A0A164SKG0</accession>
<evidence type="ECO:0000256" key="1">
    <source>
        <dbReference type="ARBA" id="ARBA00001971"/>
    </source>
</evidence>
<dbReference type="OrthoDB" id="3945418at2759"/>
<keyword evidence="6" id="KW-0408">Iron</keyword>
<dbReference type="STRING" id="35525.A0A164SKG0"/>
<reference evidence="8 9" key="1">
    <citation type="submission" date="2016-03" db="EMBL/GenBank/DDBJ databases">
        <title>EvidentialGene: Evidence-directed Construction of Genes on Genomes.</title>
        <authorList>
            <person name="Gilbert D.G."/>
            <person name="Choi J.-H."/>
            <person name="Mockaitis K."/>
            <person name="Colbourne J."/>
            <person name="Pfrender M."/>
        </authorList>
    </citation>
    <scope>NUCLEOTIDE SEQUENCE [LARGE SCALE GENOMIC DNA]</scope>
    <source>
        <strain evidence="8 9">Xinb3</strain>
        <tissue evidence="8">Complete organism</tissue>
    </source>
</reference>
<keyword evidence="5" id="KW-0560">Oxidoreductase</keyword>